<protein>
    <submittedName>
        <fullName evidence="2">Uncharacterized protein</fullName>
    </submittedName>
</protein>
<organism evidence="1 2">
    <name type="scientific">Wuchereria bancrofti</name>
    <dbReference type="NCBI Taxonomy" id="6293"/>
    <lineage>
        <taxon>Eukaryota</taxon>
        <taxon>Metazoa</taxon>
        <taxon>Ecdysozoa</taxon>
        <taxon>Nematoda</taxon>
        <taxon>Chromadorea</taxon>
        <taxon>Rhabditida</taxon>
        <taxon>Spirurina</taxon>
        <taxon>Spiruromorpha</taxon>
        <taxon>Filarioidea</taxon>
        <taxon>Onchocercidae</taxon>
        <taxon>Wuchereria</taxon>
    </lineage>
</organism>
<evidence type="ECO:0000313" key="2">
    <source>
        <dbReference type="WBParaSite" id="mrna-Wban_00906"/>
    </source>
</evidence>
<accession>A0AAF5PHU7</accession>
<reference evidence="2" key="3">
    <citation type="submission" date="2024-02" db="UniProtKB">
        <authorList>
            <consortium name="WormBaseParasite"/>
        </authorList>
    </citation>
    <scope>IDENTIFICATION</scope>
    <source>
        <strain evidence="2">pt0022</strain>
    </source>
</reference>
<dbReference type="Proteomes" id="UP000093561">
    <property type="component" value="Unassembled WGS sequence"/>
</dbReference>
<evidence type="ECO:0000313" key="1">
    <source>
        <dbReference type="Proteomes" id="UP000093561"/>
    </source>
</evidence>
<name>A0AAF5PHU7_WUCBA</name>
<dbReference type="AlphaFoldDB" id="A0AAF5PHU7"/>
<reference evidence="1" key="1">
    <citation type="submission" date="2015-03" db="EMBL/GenBank/DDBJ databases">
        <title>Wuchereria bancrofti Genome Sequencing Papua New Guinea Strain.</title>
        <authorList>
            <person name="Small S.T."/>
            <person name="Serre D."/>
            <person name="Zimmerman P.A."/>
        </authorList>
    </citation>
    <scope>NUCLEOTIDE SEQUENCE [LARGE SCALE GENOMIC DNA]</scope>
    <source>
        <strain evidence="1">pt0022</strain>
    </source>
</reference>
<reference evidence="1" key="2">
    <citation type="journal article" date="2016" name="Mol. Ecol.">
        <title>Population genomics of the filarial nematode parasite Wuchereria bancrofti from mosquitoes.</title>
        <authorList>
            <person name="Small S.T."/>
            <person name="Reimer L.J."/>
            <person name="Tisch D.J."/>
            <person name="King C.L."/>
            <person name="Christensen B.M."/>
            <person name="Siba P.M."/>
            <person name="Kazura J.W."/>
            <person name="Serre D."/>
            <person name="Zimmerman P.A."/>
        </authorList>
    </citation>
    <scope>NUCLEOTIDE SEQUENCE</scope>
    <source>
        <strain evidence="1">pt0022</strain>
    </source>
</reference>
<proteinExistence type="predicted"/>
<sequence>MPSKRILNHGVSKLGMGIIQMKPCSHAHCYDPSKEEQAFYSLHHFRNCNFLVLLRVRKVLEICKIYFHSIPVYYTR</sequence>
<dbReference type="WBParaSite" id="mrna-Wban_00906">
    <property type="protein sequence ID" value="mrna-Wban_00906"/>
    <property type="gene ID" value="Wban_00906"/>
</dbReference>